<dbReference type="OrthoDB" id="10560233at2759"/>
<proteinExistence type="predicted"/>
<dbReference type="EMBL" id="KZ989480">
    <property type="protein sequence ID" value="RKP26224.1"/>
    <property type="molecule type" value="Genomic_DNA"/>
</dbReference>
<feature type="region of interest" description="Disordered" evidence="1">
    <location>
        <begin position="110"/>
        <end position="152"/>
    </location>
</feature>
<protein>
    <submittedName>
        <fullName evidence="2">Uncharacterized protein</fullName>
    </submittedName>
</protein>
<feature type="compositionally biased region" description="Low complexity" evidence="1">
    <location>
        <begin position="129"/>
        <end position="149"/>
    </location>
</feature>
<sequence>MDLGRLLNPSTLAESMAGDASAATHRFAQTAKSAQCLRRLRARLGLASYRVTCKKDDALAALERALHLDLADRTRTLPTRGATAGRRATISATSMPSTVISALAMNRSRSHTLPCSSSMPQPATDRLHSSSPSDAATAPAKEAAASTSTGSDAETGAELLLFVKYARTQQRQSLDDEAHSVSTAATATTATTSTFPHPRISNSVTTSVSSATAPAPVSTSKASIPSPSPQFCRSPPLPPPSRRYTTAKRASAHPYRAIAPLPVFDGGMESGHAAAKPQSKPATVHQQQQQQQQPSQQHGRQRSIDMLPQLPLQSPWPTPDSSPNFSALSCSASNLCDMPSDMPSFTRLPQSLLPAEQYLA</sequence>
<evidence type="ECO:0000256" key="1">
    <source>
        <dbReference type="SAM" id="MobiDB-lite"/>
    </source>
</evidence>
<feature type="compositionally biased region" description="Polar residues" evidence="1">
    <location>
        <begin position="111"/>
        <end position="121"/>
    </location>
</feature>
<evidence type="ECO:0000313" key="2">
    <source>
        <dbReference type="EMBL" id="RKP26224.1"/>
    </source>
</evidence>
<reference evidence="3" key="1">
    <citation type="journal article" date="2018" name="Nat. Microbiol.">
        <title>Leveraging single-cell genomics to expand the fungal tree of life.</title>
        <authorList>
            <person name="Ahrendt S.R."/>
            <person name="Quandt C.A."/>
            <person name="Ciobanu D."/>
            <person name="Clum A."/>
            <person name="Salamov A."/>
            <person name="Andreopoulos B."/>
            <person name="Cheng J.F."/>
            <person name="Woyke T."/>
            <person name="Pelin A."/>
            <person name="Henrissat B."/>
            <person name="Reynolds N.K."/>
            <person name="Benny G.L."/>
            <person name="Smith M.E."/>
            <person name="James T.Y."/>
            <person name="Grigoriev I.V."/>
        </authorList>
    </citation>
    <scope>NUCLEOTIDE SEQUENCE [LARGE SCALE GENOMIC DNA]</scope>
    <source>
        <strain evidence="3">Benny S71-1</strain>
    </source>
</reference>
<dbReference type="AlphaFoldDB" id="A0A4P9Z1B8"/>
<dbReference type="Proteomes" id="UP000278143">
    <property type="component" value="Unassembled WGS sequence"/>
</dbReference>
<name>A0A4P9Z1B8_9FUNG</name>
<evidence type="ECO:0000313" key="3">
    <source>
        <dbReference type="Proteomes" id="UP000278143"/>
    </source>
</evidence>
<feature type="compositionally biased region" description="Low complexity" evidence="1">
    <location>
        <begin position="203"/>
        <end position="234"/>
    </location>
</feature>
<gene>
    <name evidence="2" type="ORF">SYNPS1DRAFT_28075</name>
</gene>
<feature type="compositionally biased region" description="Low complexity" evidence="1">
    <location>
        <begin position="286"/>
        <end position="297"/>
    </location>
</feature>
<feature type="region of interest" description="Disordered" evidence="1">
    <location>
        <begin position="189"/>
        <end position="302"/>
    </location>
</feature>
<organism evidence="2 3">
    <name type="scientific">Syncephalis pseudoplumigaleata</name>
    <dbReference type="NCBI Taxonomy" id="1712513"/>
    <lineage>
        <taxon>Eukaryota</taxon>
        <taxon>Fungi</taxon>
        <taxon>Fungi incertae sedis</taxon>
        <taxon>Zoopagomycota</taxon>
        <taxon>Zoopagomycotina</taxon>
        <taxon>Zoopagomycetes</taxon>
        <taxon>Zoopagales</taxon>
        <taxon>Piptocephalidaceae</taxon>
        <taxon>Syncephalis</taxon>
    </lineage>
</organism>
<keyword evidence="3" id="KW-1185">Reference proteome</keyword>
<accession>A0A4P9Z1B8</accession>